<gene>
    <name evidence="1" type="ORF">MNBD_DELTA04-927</name>
</gene>
<evidence type="ECO:0008006" key="2">
    <source>
        <dbReference type="Google" id="ProtNLM"/>
    </source>
</evidence>
<organism evidence="1">
    <name type="scientific">hydrothermal vent metagenome</name>
    <dbReference type="NCBI Taxonomy" id="652676"/>
    <lineage>
        <taxon>unclassified sequences</taxon>
        <taxon>metagenomes</taxon>
        <taxon>ecological metagenomes</taxon>
    </lineage>
</organism>
<sequence length="130" mass="15052">MITEMRRSRRYNDFIAISIDVRDGIRGTRKAGPLSGRITNISRHGACLLMPRVASKSYHLFHSTRQNDSSFLELKGMIQQYPEKFRIPARPIWLESFNMDDIEAFNMGVEFMLNAEGELMTRIIEAVNKK</sequence>
<evidence type="ECO:0000313" key="1">
    <source>
        <dbReference type="EMBL" id="VAW41973.1"/>
    </source>
</evidence>
<name>A0A3B0VNV8_9ZZZZ</name>
<protein>
    <recommendedName>
        <fullName evidence="2">PilZ domain-containing protein</fullName>
    </recommendedName>
</protein>
<accession>A0A3B0VNV8</accession>
<proteinExistence type="predicted"/>
<dbReference type="EMBL" id="UOEY01000140">
    <property type="protein sequence ID" value="VAW41973.1"/>
    <property type="molecule type" value="Genomic_DNA"/>
</dbReference>
<reference evidence="1" key="1">
    <citation type="submission" date="2018-06" db="EMBL/GenBank/DDBJ databases">
        <authorList>
            <person name="Zhirakovskaya E."/>
        </authorList>
    </citation>
    <scope>NUCLEOTIDE SEQUENCE</scope>
</reference>
<dbReference type="AlphaFoldDB" id="A0A3B0VNV8"/>